<evidence type="ECO:0000313" key="2">
    <source>
        <dbReference type="Proteomes" id="UP000559987"/>
    </source>
</evidence>
<organism evidence="1 2">
    <name type="scientific">Simiduia aestuariiviva</name>
    <dbReference type="NCBI Taxonomy" id="1510459"/>
    <lineage>
        <taxon>Bacteria</taxon>
        <taxon>Pseudomonadati</taxon>
        <taxon>Pseudomonadota</taxon>
        <taxon>Gammaproteobacteria</taxon>
        <taxon>Cellvibrionales</taxon>
        <taxon>Cellvibrionaceae</taxon>
        <taxon>Simiduia</taxon>
    </lineage>
</organism>
<dbReference type="EMBL" id="JACHXZ010000001">
    <property type="protein sequence ID" value="MBB3167456.1"/>
    <property type="molecule type" value="Genomic_DNA"/>
</dbReference>
<protein>
    <submittedName>
        <fullName evidence="1">Uncharacterized protein</fullName>
    </submittedName>
</protein>
<reference evidence="1 2" key="1">
    <citation type="submission" date="2020-08" db="EMBL/GenBank/DDBJ databases">
        <title>Genomic Encyclopedia of Type Strains, Phase III (KMG-III): the genomes of soil and plant-associated and newly described type strains.</title>
        <authorList>
            <person name="Whitman W."/>
        </authorList>
    </citation>
    <scope>NUCLEOTIDE SEQUENCE [LARGE SCALE GENOMIC DNA]</scope>
    <source>
        <strain evidence="1 2">CECT 8571</strain>
    </source>
</reference>
<name>A0A839UNX9_9GAMM</name>
<evidence type="ECO:0000313" key="1">
    <source>
        <dbReference type="EMBL" id="MBB3167456.1"/>
    </source>
</evidence>
<comment type="caution">
    <text evidence="1">The sequence shown here is derived from an EMBL/GenBank/DDBJ whole genome shotgun (WGS) entry which is preliminary data.</text>
</comment>
<keyword evidence="2" id="KW-1185">Reference proteome</keyword>
<sequence>MNFDALNPEVDYCPVDITICAIGCTRKQAGSNEQFIRDDKGISLEVAALVKKPMQFALVLCQYWAPRPAIEFI</sequence>
<proteinExistence type="predicted"/>
<accession>A0A839UNX9</accession>
<gene>
    <name evidence="1" type="ORF">FHS30_000632</name>
</gene>
<dbReference type="Proteomes" id="UP000559987">
    <property type="component" value="Unassembled WGS sequence"/>
</dbReference>
<dbReference type="AlphaFoldDB" id="A0A839UNX9"/>